<dbReference type="AlphaFoldDB" id="A0A423VHB4"/>
<gene>
    <name evidence="2" type="ORF">VSDG_08465</name>
</gene>
<feature type="compositionally biased region" description="Polar residues" evidence="1">
    <location>
        <begin position="26"/>
        <end position="45"/>
    </location>
</feature>
<accession>A0A423VHB4</accession>
<reference evidence="2 3" key="1">
    <citation type="submission" date="2015-09" db="EMBL/GenBank/DDBJ databases">
        <title>Host preference determinants of Valsa canker pathogens revealed by comparative genomics.</title>
        <authorList>
            <person name="Yin Z."/>
            <person name="Huang L."/>
        </authorList>
    </citation>
    <scope>NUCLEOTIDE SEQUENCE [LARGE SCALE GENOMIC DNA]</scope>
    <source>
        <strain evidence="2 3">YSFL</strain>
    </source>
</reference>
<protein>
    <recommendedName>
        <fullName evidence="4">F-box domain-containing protein</fullName>
    </recommendedName>
</protein>
<evidence type="ECO:0000313" key="2">
    <source>
        <dbReference type="EMBL" id="ROV90413.1"/>
    </source>
</evidence>
<evidence type="ECO:0008006" key="4">
    <source>
        <dbReference type="Google" id="ProtNLM"/>
    </source>
</evidence>
<feature type="region of interest" description="Disordered" evidence="1">
    <location>
        <begin position="232"/>
        <end position="301"/>
    </location>
</feature>
<evidence type="ECO:0000256" key="1">
    <source>
        <dbReference type="SAM" id="MobiDB-lite"/>
    </source>
</evidence>
<evidence type="ECO:0000313" key="3">
    <source>
        <dbReference type="Proteomes" id="UP000284375"/>
    </source>
</evidence>
<feature type="compositionally biased region" description="Pro residues" evidence="1">
    <location>
        <begin position="292"/>
        <end position="301"/>
    </location>
</feature>
<keyword evidence="3" id="KW-1185">Reference proteome</keyword>
<feature type="compositionally biased region" description="Low complexity" evidence="1">
    <location>
        <begin position="761"/>
        <end position="772"/>
    </location>
</feature>
<dbReference type="EMBL" id="LJZO01000050">
    <property type="protein sequence ID" value="ROV90413.1"/>
    <property type="molecule type" value="Genomic_DNA"/>
</dbReference>
<feature type="compositionally biased region" description="Basic and acidic residues" evidence="1">
    <location>
        <begin position="724"/>
        <end position="738"/>
    </location>
</feature>
<sequence>MCPPFVLTETAGGTRDILQDSESESSDASFTTAPEQSKPSDYDSSTEFQRYRSALFYTGVSATTPPDSNLSINSRRAIGSDSNMADRQATWNLCGENDRTAGSNDAANDQDTLLELYRCKDRINKYFEDDGAVDLLDPIESSIHNIENHHDHSIFSLNEPSSGLCQASEETVDESLTRAFHSTTANNDATVMDEDADSYYSSNEWWGGDDSDGDASAVEGLGDVEYSFSDVDLSDADARDENSVEIDYPTDEEDWTEPGVEVKSLNDGDESSQGSDTDGVDSDEEDTIAAPLPRPLRPITPPLPVVVPNEALSEQLKKRNPWRTLERYYSHQEKTTVASSCFPIHRLPVELLCMVANELPPEAAASLALSSKRTYMALGSKYFKFSDKSSLWKFLLLIEPERQASFACCVCLKLHRPAINQRTGVSKCTKLWQKREGTRLPASITSGLVKMIGRKHLEDPRACQEYLSWAVQSTKMTTRHIKVAQHVIPRMVDGNLLIKTEAYIHPFRNGRLTHRSFYEFFRLLEHSWHAKEKLYDICAHRSWETEIGITKELRKYVNDALANKCKRRACSTGFHYRRCYGNNVVYGKLRSGMLPHMMECLLNSHSFNLPSSKISAGEKVHSCNQCATNYFISVREVAGVGRCMVFTTWKDLGGVRPGEADKWDAFFTANTPLGVLLPRTKAERKPSIVPRAYLTYQDVEVQYSIFRTISTVYQYLPEPDRKMVRDLNRRPERRHFPDDDGEYPTTASDADTDRDSESEGDNFNFSQNDNDSAIIDEDDEEYYSAVEFMDGEPS</sequence>
<dbReference type="OrthoDB" id="3766406at2759"/>
<proteinExistence type="predicted"/>
<feature type="region of interest" description="Disordered" evidence="1">
    <location>
        <begin position="1"/>
        <end position="45"/>
    </location>
</feature>
<feature type="compositionally biased region" description="Acidic residues" evidence="1">
    <location>
        <begin position="278"/>
        <end position="287"/>
    </location>
</feature>
<dbReference type="Proteomes" id="UP000284375">
    <property type="component" value="Unassembled WGS sequence"/>
</dbReference>
<organism evidence="2 3">
    <name type="scientific">Cytospora chrysosperma</name>
    <name type="common">Cytospora canker fungus</name>
    <name type="synonym">Sphaeria chrysosperma</name>
    <dbReference type="NCBI Taxonomy" id="252740"/>
    <lineage>
        <taxon>Eukaryota</taxon>
        <taxon>Fungi</taxon>
        <taxon>Dikarya</taxon>
        <taxon>Ascomycota</taxon>
        <taxon>Pezizomycotina</taxon>
        <taxon>Sordariomycetes</taxon>
        <taxon>Sordariomycetidae</taxon>
        <taxon>Diaporthales</taxon>
        <taxon>Cytosporaceae</taxon>
        <taxon>Cytospora</taxon>
    </lineage>
</organism>
<name>A0A423VHB4_CYTCH</name>
<feature type="region of interest" description="Disordered" evidence="1">
    <location>
        <begin position="724"/>
        <end position="778"/>
    </location>
</feature>
<comment type="caution">
    <text evidence="2">The sequence shown here is derived from an EMBL/GenBank/DDBJ whole genome shotgun (WGS) entry which is preliminary data.</text>
</comment>